<dbReference type="InterPro" id="IPR013783">
    <property type="entry name" value="Ig-like_fold"/>
</dbReference>
<feature type="domain" description="CARDB" evidence="2">
    <location>
        <begin position="286"/>
        <end position="389"/>
    </location>
</feature>
<keyword evidence="1" id="KW-0732">Signal</keyword>
<feature type="chain" id="PRO_5016093018" description="CARDB domain-containing protein" evidence="1">
    <location>
        <begin position="21"/>
        <end position="760"/>
    </location>
</feature>
<feature type="signal peptide" evidence="1">
    <location>
        <begin position="1"/>
        <end position="20"/>
    </location>
</feature>
<evidence type="ECO:0000313" key="4">
    <source>
        <dbReference type="Proteomes" id="UP000249061"/>
    </source>
</evidence>
<dbReference type="Pfam" id="PF07705">
    <property type="entry name" value="CARDB"/>
    <property type="match status" value="4"/>
</dbReference>
<protein>
    <recommendedName>
        <fullName evidence="2">CARDB domain-containing protein</fullName>
    </recommendedName>
</protein>
<dbReference type="EMBL" id="QFQP01000021">
    <property type="protein sequence ID" value="PZR09291.1"/>
    <property type="molecule type" value="Genomic_DNA"/>
</dbReference>
<comment type="caution">
    <text evidence="3">The sequence shown here is derived from an EMBL/GenBank/DDBJ whole genome shotgun (WGS) entry which is preliminary data.</text>
</comment>
<sequence>MNRSWLVGLVLWCGFVGACAEPPEVEAVAAVQDDEPFAATSSVKREAIVVPQGPDLRAVSVSAAFTAAARNTSKPVAVTVCNNGSSAAPAASVSVLVSSNTTVDGSDVTVGTAMLPALAPAACQTLSVSSTFSPAVGTYYLGLWVDRADAINEEIETNNILLGGTVYIGNRPDVTVSVLSAPVSAPANTSFTTQLRACNTGSATAASVSISLRRSTDTTINSSDTSMGVTNVGSIAAGACTNVNASGSSTAFTERYLGAWVSTSSTEVTTTNNGALAGRFAVGNNADLVIEALSHQLIGGTLQTTATVCNRGYVNAAASTLSTHLSIDATYDASDTQLGTIAIPLLAANTCTTVTQTHALPALTATRIPLARVDATSVITELFESNNVNAGSSLTLGPDLHVTAFNVVHDGSVFVADAVVCNDGTVNNTASVLGVLQSIDQLADASDPLVSSIATPAVAAGACVSVSGNFSVLSAPGQFTFIARADEHNVVSEVNETNNTRYAPPTGISADLVVTSNTAWMSSEQLGWNVRVCNNGNLAASNVETELQLSNEVVFATTLSQLVPGACVDLTGSAQVTARGTQQLVAGVDTTDMTPETNEANNTLASAALFIGTHFTLGDTATAVSWNGSANVFTVTGTLCNAGSLSGATSVDAALSYDTARDWSDVNLTVGAPPTNAQYLAPAACVAVTLPYTGSGVADGTFYALISTPADDGHAGELAVTGPFTLRNDLSVSNATVAVSWNGSENHFTVSAQVCNVGTR</sequence>
<evidence type="ECO:0000256" key="1">
    <source>
        <dbReference type="SAM" id="SignalP"/>
    </source>
</evidence>
<reference evidence="3 4" key="1">
    <citation type="submission" date="2017-08" db="EMBL/GenBank/DDBJ databases">
        <title>Infants hospitalized years apart are colonized by the same room-sourced microbial strains.</title>
        <authorList>
            <person name="Brooks B."/>
            <person name="Olm M.R."/>
            <person name="Firek B.A."/>
            <person name="Baker R."/>
            <person name="Thomas B.C."/>
            <person name="Morowitz M.J."/>
            <person name="Banfield J.F."/>
        </authorList>
    </citation>
    <scope>NUCLEOTIDE SEQUENCE [LARGE SCALE GENOMIC DNA]</scope>
    <source>
        <strain evidence="3">S2_003_000_R2_14</strain>
    </source>
</reference>
<accession>A0A2W5VG77</accession>
<dbReference type="Proteomes" id="UP000249061">
    <property type="component" value="Unassembled WGS sequence"/>
</dbReference>
<feature type="domain" description="CARDB" evidence="2">
    <location>
        <begin position="54"/>
        <end position="160"/>
    </location>
</feature>
<name>A0A2W5VG77_9BACT</name>
<evidence type="ECO:0000313" key="3">
    <source>
        <dbReference type="EMBL" id="PZR09291.1"/>
    </source>
</evidence>
<proteinExistence type="predicted"/>
<feature type="non-terminal residue" evidence="3">
    <location>
        <position position="760"/>
    </location>
</feature>
<dbReference type="PROSITE" id="PS51257">
    <property type="entry name" value="PROKAR_LIPOPROTEIN"/>
    <property type="match status" value="1"/>
</dbReference>
<dbReference type="AlphaFoldDB" id="A0A2W5VG77"/>
<dbReference type="InterPro" id="IPR011635">
    <property type="entry name" value="CARDB"/>
</dbReference>
<organism evidence="3 4">
    <name type="scientific">Archangium gephyra</name>
    <dbReference type="NCBI Taxonomy" id="48"/>
    <lineage>
        <taxon>Bacteria</taxon>
        <taxon>Pseudomonadati</taxon>
        <taxon>Myxococcota</taxon>
        <taxon>Myxococcia</taxon>
        <taxon>Myxococcales</taxon>
        <taxon>Cystobacterineae</taxon>
        <taxon>Archangiaceae</taxon>
        <taxon>Archangium</taxon>
    </lineage>
</organism>
<gene>
    <name evidence="3" type="ORF">DI536_22175</name>
</gene>
<dbReference type="Gene3D" id="2.60.40.10">
    <property type="entry name" value="Immunoglobulins"/>
    <property type="match status" value="5"/>
</dbReference>
<feature type="domain" description="CARDB" evidence="2">
    <location>
        <begin position="398"/>
        <end position="501"/>
    </location>
</feature>
<evidence type="ECO:0000259" key="2">
    <source>
        <dbReference type="Pfam" id="PF07705"/>
    </source>
</evidence>
<feature type="domain" description="CARDB" evidence="2">
    <location>
        <begin position="510"/>
        <end position="605"/>
    </location>
</feature>